<reference evidence="2 3" key="1">
    <citation type="journal article" date="2013" name="PLoS ONE">
        <title>Assembly-driven community genomics of a hypersaline microbial ecosystem.</title>
        <authorList>
            <person name="Podell S."/>
            <person name="Ugalde J.A."/>
            <person name="Narasingarao P."/>
            <person name="Banfield J.F."/>
            <person name="Heidelberg K.B."/>
            <person name="Allen E.E."/>
        </authorList>
    </citation>
    <scope>NUCLEOTIDE SEQUENCE [LARGE SCALE GENOMIC DNA]</scope>
    <source>
        <strain evidence="3">J07HQW2</strain>
    </source>
</reference>
<organism evidence="2 3">
    <name type="scientific">Haloquadratum walsbyi J07HQW2</name>
    <dbReference type="NCBI Taxonomy" id="1238425"/>
    <lineage>
        <taxon>Archaea</taxon>
        <taxon>Methanobacteriati</taxon>
        <taxon>Methanobacteriota</taxon>
        <taxon>Stenosarchaea group</taxon>
        <taxon>Halobacteria</taxon>
        <taxon>Halobacteriales</taxon>
        <taxon>Haloferacaceae</taxon>
        <taxon>Haloquadratum</taxon>
    </lineage>
</organism>
<dbReference type="eggNOG" id="arCOG00498">
    <property type="taxonomic scope" value="Archaea"/>
</dbReference>
<gene>
    <name evidence="2" type="ORF">J07HQW2_02944</name>
</gene>
<dbReference type="SUPFAM" id="SSF56281">
    <property type="entry name" value="Metallo-hydrolase/oxidoreductase"/>
    <property type="match status" value="1"/>
</dbReference>
<dbReference type="Gene3D" id="3.60.15.10">
    <property type="entry name" value="Ribonuclease Z/Hydroxyacylglutathione hydrolase-like"/>
    <property type="match status" value="1"/>
</dbReference>
<dbReference type="InterPro" id="IPR036388">
    <property type="entry name" value="WH-like_DNA-bd_sf"/>
</dbReference>
<protein>
    <submittedName>
        <fullName evidence="2">Zn-dependent hydrolase</fullName>
    </submittedName>
</protein>
<dbReference type="AlphaFoldDB" id="U1NH45"/>
<name>U1NH45_9EURY</name>
<dbReference type="GO" id="GO:0016787">
    <property type="term" value="F:hydrolase activity"/>
    <property type="evidence" value="ECO:0007669"/>
    <property type="project" value="UniProtKB-KW"/>
</dbReference>
<dbReference type="HOGENOM" id="CLU_048478_2_1_2"/>
<dbReference type="EMBL" id="KE356561">
    <property type="protein sequence ID" value="ERG96465.1"/>
    <property type="molecule type" value="Genomic_DNA"/>
</dbReference>
<dbReference type="InterPro" id="IPR036866">
    <property type="entry name" value="RibonucZ/Hydroxyglut_hydro"/>
</dbReference>
<accession>U1NH45</accession>
<sequence length="272" mass="30040">MTHVRRIPVAADSQVPTGRTNAYVIALTDSKSKEHTEPRPEAILVDPPARASEIDTVVDTVNVSHILVTHTHPDHIGGVKSYANITNATVWCRRGRVQRFYTMTGVDPDQTFREGTMLPVGESIRLLDLPGHAPDHIGIETEVGILCGDIAREAGSVAITAPDGAMRAYFVALRRLHARQPQRLYPGHGEVISNPREACMRLLSHRQKREGRVLDAINGDMTSVKSILNKAYDKDIAGVRDLAQSTVVAHLEKLDAEGRIEFNREEKVVKKI</sequence>
<evidence type="ECO:0000259" key="1">
    <source>
        <dbReference type="SMART" id="SM00849"/>
    </source>
</evidence>
<proteinExistence type="predicted"/>
<dbReference type="Pfam" id="PF00753">
    <property type="entry name" value="Lactamase_B"/>
    <property type="match status" value="1"/>
</dbReference>
<keyword evidence="2" id="KW-0378">Hydrolase</keyword>
<dbReference type="Gene3D" id="1.10.10.10">
    <property type="entry name" value="Winged helix-like DNA-binding domain superfamily/Winged helix DNA-binding domain"/>
    <property type="match status" value="1"/>
</dbReference>
<dbReference type="PANTHER" id="PTHR23131">
    <property type="entry name" value="ENDORIBONUCLEASE LACTB2"/>
    <property type="match status" value="1"/>
</dbReference>
<dbReference type="PANTHER" id="PTHR23131:SF0">
    <property type="entry name" value="ENDORIBONUCLEASE LACTB2"/>
    <property type="match status" value="1"/>
</dbReference>
<dbReference type="InterPro" id="IPR050662">
    <property type="entry name" value="Sec-metab_biosynth-thioest"/>
</dbReference>
<dbReference type="STRING" id="1238425.J07HQW2_02944"/>
<dbReference type="RefSeq" id="WP_021055929.1">
    <property type="nucleotide sequence ID" value="NZ_KE356561.1"/>
</dbReference>
<feature type="domain" description="Metallo-beta-lactamase" evidence="1">
    <location>
        <begin position="19"/>
        <end position="188"/>
    </location>
</feature>
<evidence type="ECO:0000313" key="2">
    <source>
        <dbReference type="EMBL" id="ERG96465.1"/>
    </source>
</evidence>
<dbReference type="InterPro" id="IPR001279">
    <property type="entry name" value="Metallo-B-lactamas"/>
</dbReference>
<dbReference type="Proteomes" id="UP000030710">
    <property type="component" value="Unassembled WGS sequence"/>
</dbReference>
<evidence type="ECO:0000313" key="3">
    <source>
        <dbReference type="Proteomes" id="UP000030710"/>
    </source>
</evidence>
<dbReference type="SMART" id="SM00849">
    <property type="entry name" value="Lactamase_B"/>
    <property type="match status" value="1"/>
</dbReference>